<dbReference type="Proteomes" id="UP000236173">
    <property type="component" value="Unassembled WGS sequence"/>
</dbReference>
<gene>
    <name evidence="2" type="ORF">HRbin17_00041</name>
</gene>
<feature type="transmembrane region" description="Helical" evidence="1">
    <location>
        <begin position="201"/>
        <end position="219"/>
    </location>
</feature>
<comment type="caution">
    <text evidence="2">The sequence shown here is derived from an EMBL/GenBank/DDBJ whole genome shotgun (WGS) entry which is preliminary data.</text>
</comment>
<proteinExistence type="predicted"/>
<sequence length="302" mass="33289">MLPERVQRQATLALMALSLLFVLLGAGMVALVLLLPPERFQVLIGSAIVAIAGLALKAWLMRRLLRWLSGEGPVVQRPTTQKPFDWRSLLRPEFVQDKDLTQRVNAIAERLGAKVREVKLNVTAKFPHATAFNGTVIVSKTLLDLFSPQEQDFLIARALAKSKTDKEWVGATVLTMLGLPFIIGMPILLTHIQPLFSPAGILQSLVALLGLGLISTGLASPISELRQRLIDEEAIDRLTLSATKNLSAAESALRKLAQWEAEARRQGISPRAVPLMEQKIQQELDENLVRLRRIAQALGLSE</sequence>
<feature type="transmembrane region" description="Helical" evidence="1">
    <location>
        <begin position="12"/>
        <end position="34"/>
    </location>
</feature>
<feature type="transmembrane region" description="Helical" evidence="1">
    <location>
        <begin position="40"/>
        <end position="60"/>
    </location>
</feature>
<keyword evidence="1" id="KW-0812">Transmembrane</keyword>
<evidence type="ECO:0000313" key="2">
    <source>
        <dbReference type="EMBL" id="GBC97554.1"/>
    </source>
</evidence>
<keyword evidence="1" id="KW-1133">Transmembrane helix</keyword>
<evidence type="ECO:0000313" key="3">
    <source>
        <dbReference type="Proteomes" id="UP000236173"/>
    </source>
</evidence>
<reference evidence="3" key="1">
    <citation type="submission" date="2017-09" db="EMBL/GenBank/DDBJ databases">
        <title>Metaegenomics of thermophilic ammonia-oxidizing enrichment culture.</title>
        <authorList>
            <person name="Kato S."/>
            <person name="Suzuki K."/>
        </authorList>
    </citation>
    <scope>NUCLEOTIDE SEQUENCE [LARGE SCALE GENOMIC DNA]</scope>
</reference>
<dbReference type="AlphaFoldDB" id="A0A2H5X8S9"/>
<organism evidence="2 3">
    <name type="scientific">Candidatus Fervidibacter japonicus</name>
    <dbReference type="NCBI Taxonomy" id="2035412"/>
    <lineage>
        <taxon>Bacteria</taxon>
        <taxon>Candidatus Fervidibacterota</taxon>
        <taxon>Candidatus Fervidibacter</taxon>
    </lineage>
</organism>
<accession>A0A2H5X8S9</accession>
<evidence type="ECO:0000256" key="1">
    <source>
        <dbReference type="SAM" id="Phobius"/>
    </source>
</evidence>
<dbReference type="EMBL" id="BEHT01000001">
    <property type="protein sequence ID" value="GBC97554.1"/>
    <property type="molecule type" value="Genomic_DNA"/>
</dbReference>
<protein>
    <submittedName>
        <fullName evidence="2">Uncharacterized protein</fullName>
    </submittedName>
</protein>
<name>A0A2H5X8S9_9BACT</name>
<feature type="transmembrane region" description="Helical" evidence="1">
    <location>
        <begin position="168"/>
        <end position="189"/>
    </location>
</feature>
<keyword evidence="1" id="KW-0472">Membrane</keyword>